<dbReference type="Proteomes" id="UP000887566">
    <property type="component" value="Unplaced"/>
</dbReference>
<sequence>MFGGAEALQPLKRVKGLFPPGQNEANHHAAQEDTTKNGDLHTNEFPDTMICGNCRSVFTDFVQFRDHRRSPCSVPRVKEENEPNSMQCFTCEETCTNSWELVQHLVSRHGLVLYK</sequence>
<name>A0A914UR24_9BILA</name>
<organism evidence="2 3">
    <name type="scientific">Plectus sambesii</name>
    <dbReference type="NCBI Taxonomy" id="2011161"/>
    <lineage>
        <taxon>Eukaryota</taxon>
        <taxon>Metazoa</taxon>
        <taxon>Ecdysozoa</taxon>
        <taxon>Nematoda</taxon>
        <taxon>Chromadorea</taxon>
        <taxon>Plectida</taxon>
        <taxon>Plectina</taxon>
        <taxon>Plectoidea</taxon>
        <taxon>Plectidae</taxon>
        <taxon>Plectus</taxon>
    </lineage>
</organism>
<accession>A0A914UR24</accession>
<evidence type="ECO:0000313" key="3">
    <source>
        <dbReference type="WBParaSite" id="PSAMB.scaffold11930size3051.g34544.t1"/>
    </source>
</evidence>
<feature type="region of interest" description="Disordered" evidence="1">
    <location>
        <begin position="13"/>
        <end position="41"/>
    </location>
</feature>
<protein>
    <submittedName>
        <fullName evidence="3">Uncharacterized protein</fullName>
    </submittedName>
</protein>
<evidence type="ECO:0000256" key="1">
    <source>
        <dbReference type="SAM" id="MobiDB-lite"/>
    </source>
</evidence>
<proteinExistence type="predicted"/>
<keyword evidence="2" id="KW-1185">Reference proteome</keyword>
<dbReference type="AlphaFoldDB" id="A0A914UR24"/>
<reference evidence="3" key="1">
    <citation type="submission" date="2022-11" db="UniProtKB">
        <authorList>
            <consortium name="WormBaseParasite"/>
        </authorList>
    </citation>
    <scope>IDENTIFICATION</scope>
</reference>
<evidence type="ECO:0000313" key="2">
    <source>
        <dbReference type="Proteomes" id="UP000887566"/>
    </source>
</evidence>
<dbReference type="WBParaSite" id="PSAMB.scaffold11930size3051.g34544.t1">
    <property type="protein sequence ID" value="PSAMB.scaffold11930size3051.g34544.t1"/>
    <property type="gene ID" value="PSAMB.scaffold11930size3051.g34544"/>
</dbReference>
<feature type="compositionally biased region" description="Basic and acidic residues" evidence="1">
    <location>
        <begin position="25"/>
        <end position="41"/>
    </location>
</feature>